<evidence type="ECO:0000256" key="7">
    <source>
        <dbReference type="ARBA" id="ARBA00036525"/>
    </source>
</evidence>
<dbReference type="Ensembl" id="ENSPKIT00000034725.1">
    <property type="protein sequence ID" value="ENSPKIP00000010591.1"/>
    <property type="gene ID" value="ENSPKIG00000025253.1"/>
</dbReference>
<sequence length="413" mass="45991">MVKMSTQHQIMDSSLSLGRLEIKSGAGSQEHGLSGPINEKDVQVGLKTHLNGCVPLSHQVAGHKYGRDKAGMLQHPDGTVLKQLQPPPRGQREMQFYRKVYAEDSDDLLLLDLQHYLPKYYGTWSSPEAPTVLYLKLEDVTCKFNKPCIMDVKIGQRSYDPFASKEKKEQQIQKYPLMEEIGFLVQGMRIYQVTSDRYDTHDQYYGRRLGKDTIKDGVAKFFRNGKILRKDAVASSIQKVQKILQWFEGQSQLHFYASSLLFVYEGAPQLDGGGLVGNATLPAVAALKEGIPECNNNIGEVGSRENGHVAAALDQGLSNMYVLHQRGCGRDHRVDVCLPWTCAGQAPPEQPNGNSTRPDADGGRLECDSAKSCGEVEVRMIDFAHVFPSTTRDDGYIFGLKNLLSTLQQILNE</sequence>
<name>A0A3B3QYR1_9TELE</name>
<reference evidence="10" key="1">
    <citation type="submission" date="2025-08" db="UniProtKB">
        <authorList>
            <consortium name="Ensembl"/>
        </authorList>
    </citation>
    <scope>IDENTIFICATION</scope>
</reference>
<dbReference type="GO" id="GO:0008440">
    <property type="term" value="F:inositol-1,4,5-trisphosphate 3-kinase activity"/>
    <property type="evidence" value="ECO:0007669"/>
    <property type="project" value="TreeGrafter"/>
</dbReference>
<dbReference type="InterPro" id="IPR038286">
    <property type="entry name" value="IPK_sf"/>
</dbReference>
<evidence type="ECO:0000256" key="5">
    <source>
        <dbReference type="ARBA" id="ARBA00022840"/>
    </source>
</evidence>
<evidence type="ECO:0000256" key="2">
    <source>
        <dbReference type="ARBA" id="ARBA00022679"/>
    </source>
</evidence>
<proteinExistence type="inferred from homology"/>
<evidence type="ECO:0000256" key="1">
    <source>
        <dbReference type="ARBA" id="ARBA00007374"/>
    </source>
</evidence>
<accession>A0A3B3QYR1</accession>
<dbReference type="EC" id="2.7.-.-" evidence="8"/>
<keyword evidence="4 8" id="KW-0418">Kinase</keyword>
<evidence type="ECO:0000256" key="9">
    <source>
        <dbReference type="SAM" id="MobiDB-lite"/>
    </source>
</evidence>
<evidence type="ECO:0000256" key="3">
    <source>
        <dbReference type="ARBA" id="ARBA00022741"/>
    </source>
</evidence>
<comment type="similarity">
    <text evidence="1 8">Belongs to the inositol phosphokinase (IPK) family.</text>
</comment>
<comment type="catalytic activity">
    <reaction evidence="7">
        <text>1D-myo-inositol 1,3,4,6-tetrakisphosphate + ATP = 1D-myo-inositol 1,3,4,5,6-pentakisphosphate + ADP + H(+)</text>
        <dbReference type="Rhea" id="RHEA:12717"/>
        <dbReference type="ChEBI" id="CHEBI:15378"/>
        <dbReference type="ChEBI" id="CHEBI:30616"/>
        <dbReference type="ChEBI" id="CHEBI:57660"/>
        <dbReference type="ChEBI" id="CHEBI:57733"/>
        <dbReference type="ChEBI" id="CHEBI:456216"/>
        <dbReference type="EC" id="2.7.1.140"/>
    </reaction>
</comment>
<comment type="catalytic activity">
    <reaction evidence="6">
        <text>1D-myo-inositol 1,4,5-trisphosphate + 2 ATP = 1D-myo-inositol 1,3,4,5,6-pentakisphosphate + 2 ADP + 2 H(+)</text>
        <dbReference type="Rhea" id="RHEA:32359"/>
        <dbReference type="ChEBI" id="CHEBI:15378"/>
        <dbReference type="ChEBI" id="CHEBI:30616"/>
        <dbReference type="ChEBI" id="CHEBI:57733"/>
        <dbReference type="ChEBI" id="CHEBI:203600"/>
        <dbReference type="ChEBI" id="CHEBI:456216"/>
        <dbReference type="EC" id="2.7.1.151"/>
    </reaction>
</comment>
<dbReference type="Pfam" id="PF03770">
    <property type="entry name" value="IPK"/>
    <property type="match status" value="1"/>
</dbReference>
<keyword evidence="3" id="KW-0547">Nucleotide-binding</keyword>
<evidence type="ECO:0000313" key="11">
    <source>
        <dbReference type="Proteomes" id="UP000261540"/>
    </source>
</evidence>
<dbReference type="SUPFAM" id="SSF56104">
    <property type="entry name" value="SAICAR synthase-like"/>
    <property type="match status" value="1"/>
</dbReference>
<reference evidence="10" key="2">
    <citation type="submission" date="2025-09" db="UniProtKB">
        <authorList>
            <consortium name="Ensembl"/>
        </authorList>
    </citation>
    <scope>IDENTIFICATION</scope>
</reference>
<feature type="region of interest" description="Disordered" evidence="9">
    <location>
        <begin position="345"/>
        <end position="364"/>
    </location>
</feature>
<dbReference type="KEGG" id="pki:111853742"/>
<dbReference type="GO" id="GO:0005524">
    <property type="term" value="F:ATP binding"/>
    <property type="evidence" value="ECO:0007669"/>
    <property type="project" value="UniProtKB-KW"/>
</dbReference>
<keyword evidence="11" id="KW-1185">Reference proteome</keyword>
<keyword evidence="5" id="KW-0067">ATP-binding</keyword>
<dbReference type="AlphaFoldDB" id="A0A3B3QYR1"/>
<dbReference type="GO" id="GO:0005737">
    <property type="term" value="C:cytoplasm"/>
    <property type="evidence" value="ECO:0007669"/>
    <property type="project" value="TreeGrafter"/>
</dbReference>
<evidence type="ECO:0000256" key="8">
    <source>
        <dbReference type="RuleBase" id="RU363090"/>
    </source>
</evidence>
<dbReference type="InterPro" id="IPR005522">
    <property type="entry name" value="IPK"/>
</dbReference>
<evidence type="ECO:0000313" key="10">
    <source>
        <dbReference type="Ensembl" id="ENSPKIP00000010591.1"/>
    </source>
</evidence>
<dbReference type="PANTHER" id="PTHR12400:SF51">
    <property type="entry name" value="INOSITOL POLYPHOSPHATE MULTIKINASE"/>
    <property type="match status" value="1"/>
</dbReference>
<keyword evidence="2 8" id="KW-0808">Transferase</keyword>
<dbReference type="GO" id="GO:0047326">
    <property type="term" value="F:inositol-1,3,4,6-tetrakisphosphate 5-kinase activity"/>
    <property type="evidence" value="ECO:0007669"/>
    <property type="project" value="RHEA"/>
</dbReference>
<dbReference type="PANTHER" id="PTHR12400">
    <property type="entry name" value="INOSITOL POLYPHOSPHATE KINASE"/>
    <property type="match status" value="1"/>
</dbReference>
<dbReference type="GO" id="GO:0032958">
    <property type="term" value="P:inositol phosphate biosynthetic process"/>
    <property type="evidence" value="ECO:0007669"/>
    <property type="project" value="InterPro"/>
</dbReference>
<organism evidence="10 11">
    <name type="scientific">Paramormyrops kingsleyae</name>
    <dbReference type="NCBI Taxonomy" id="1676925"/>
    <lineage>
        <taxon>Eukaryota</taxon>
        <taxon>Metazoa</taxon>
        <taxon>Chordata</taxon>
        <taxon>Craniata</taxon>
        <taxon>Vertebrata</taxon>
        <taxon>Euteleostomi</taxon>
        <taxon>Actinopterygii</taxon>
        <taxon>Neopterygii</taxon>
        <taxon>Teleostei</taxon>
        <taxon>Osteoglossocephala</taxon>
        <taxon>Osteoglossomorpha</taxon>
        <taxon>Osteoglossiformes</taxon>
        <taxon>Mormyridae</taxon>
        <taxon>Paramormyrops</taxon>
    </lineage>
</organism>
<dbReference type="Gene3D" id="3.30.470.160">
    <property type="entry name" value="Inositol polyphosphate kinase"/>
    <property type="match status" value="1"/>
</dbReference>
<dbReference type="GO" id="GO:0005634">
    <property type="term" value="C:nucleus"/>
    <property type="evidence" value="ECO:0007669"/>
    <property type="project" value="TreeGrafter"/>
</dbReference>
<evidence type="ECO:0000256" key="4">
    <source>
        <dbReference type="ARBA" id="ARBA00022777"/>
    </source>
</evidence>
<dbReference type="GeneTree" id="ENSGT00940000155309"/>
<protein>
    <recommendedName>
        <fullName evidence="8">Kinase</fullName>
        <ecNumber evidence="8">2.7.-.-</ecNumber>
    </recommendedName>
</protein>
<dbReference type="STRING" id="1676925.ENSPKIP00000010591"/>
<dbReference type="Proteomes" id="UP000261540">
    <property type="component" value="Unplaced"/>
</dbReference>
<dbReference type="OrthoDB" id="338650at2759"/>
<evidence type="ECO:0000256" key="6">
    <source>
        <dbReference type="ARBA" id="ARBA00036164"/>
    </source>
</evidence>
<dbReference type="CTD" id="790916"/>